<organism evidence="4 5">
    <name type="scientific">Hibiscus sabdariffa</name>
    <name type="common">roselle</name>
    <dbReference type="NCBI Taxonomy" id="183260"/>
    <lineage>
        <taxon>Eukaryota</taxon>
        <taxon>Viridiplantae</taxon>
        <taxon>Streptophyta</taxon>
        <taxon>Embryophyta</taxon>
        <taxon>Tracheophyta</taxon>
        <taxon>Spermatophyta</taxon>
        <taxon>Magnoliopsida</taxon>
        <taxon>eudicotyledons</taxon>
        <taxon>Gunneridae</taxon>
        <taxon>Pentapetalae</taxon>
        <taxon>rosids</taxon>
        <taxon>malvids</taxon>
        <taxon>Malvales</taxon>
        <taxon>Malvaceae</taxon>
        <taxon>Malvoideae</taxon>
        <taxon>Hibiscus</taxon>
    </lineage>
</organism>
<keyword evidence="1" id="KW-0732">Signal</keyword>
<feature type="domain" description="S-locus glycoprotein" evidence="3">
    <location>
        <begin position="70"/>
        <end position="174"/>
    </location>
</feature>
<name>A0ABR2F0H9_9ROSI</name>
<dbReference type="PANTHER" id="PTHR32444:SF247">
    <property type="entry name" value="OS01G0958200 PROTEIN"/>
    <property type="match status" value="1"/>
</dbReference>
<evidence type="ECO:0000313" key="4">
    <source>
        <dbReference type="EMBL" id="KAK8568469.1"/>
    </source>
</evidence>
<dbReference type="Pfam" id="PF00954">
    <property type="entry name" value="S_locus_glycop"/>
    <property type="match status" value="1"/>
</dbReference>
<sequence length="239" mass="27843">MGRFHRCRCGKVSITRHTHGFLVVIKLSLNKRTNETQFLTSWENEMRPLELDPSGTNQYFILRNKTENYWTSGPWDEQARIFSLVPEMRLNYIYNFNYASNENESYFTYSLYNPSTISRFVMDVSGQIKQLSWLESNKQWNLFWSQPRQQCQVSSWSLKDYSGGCERKTKLQCQDLSLSNGKSDEFLECPNMLSLSVSLGEFRITNQPALEIAPALLMLTTMMGVKFGLETSWICNIVK</sequence>
<evidence type="ECO:0000256" key="1">
    <source>
        <dbReference type="ARBA" id="ARBA00022729"/>
    </source>
</evidence>
<accession>A0ABR2F0H9</accession>
<keyword evidence="2" id="KW-1015">Disulfide bond</keyword>
<evidence type="ECO:0000259" key="3">
    <source>
        <dbReference type="Pfam" id="PF00954"/>
    </source>
</evidence>
<protein>
    <recommendedName>
        <fullName evidence="3">S-locus glycoprotein domain-containing protein</fullName>
    </recommendedName>
</protein>
<gene>
    <name evidence="4" type="ORF">V6N12_007020</name>
</gene>
<keyword evidence="5" id="KW-1185">Reference proteome</keyword>
<proteinExistence type="predicted"/>
<comment type="caution">
    <text evidence="4">The sequence shown here is derived from an EMBL/GenBank/DDBJ whole genome shotgun (WGS) entry which is preliminary data.</text>
</comment>
<dbReference type="PANTHER" id="PTHR32444">
    <property type="entry name" value="BULB-TYPE LECTIN DOMAIN-CONTAINING PROTEIN"/>
    <property type="match status" value="1"/>
</dbReference>
<reference evidence="4 5" key="1">
    <citation type="journal article" date="2024" name="G3 (Bethesda)">
        <title>Genome assembly of Hibiscus sabdariffa L. provides insights into metabolisms of medicinal natural products.</title>
        <authorList>
            <person name="Kim T."/>
        </authorList>
    </citation>
    <scope>NUCLEOTIDE SEQUENCE [LARGE SCALE GENOMIC DNA]</scope>
    <source>
        <strain evidence="4">TK-2024</strain>
        <tissue evidence="4">Old leaves</tissue>
    </source>
</reference>
<dbReference type="Proteomes" id="UP001472677">
    <property type="component" value="Unassembled WGS sequence"/>
</dbReference>
<dbReference type="InterPro" id="IPR000858">
    <property type="entry name" value="S_locus_glycoprot_dom"/>
</dbReference>
<evidence type="ECO:0000313" key="5">
    <source>
        <dbReference type="Proteomes" id="UP001472677"/>
    </source>
</evidence>
<dbReference type="EMBL" id="JBBPBM010000009">
    <property type="protein sequence ID" value="KAK8568469.1"/>
    <property type="molecule type" value="Genomic_DNA"/>
</dbReference>
<evidence type="ECO:0000256" key="2">
    <source>
        <dbReference type="ARBA" id="ARBA00023157"/>
    </source>
</evidence>